<dbReference type="Pfam" id="PF07525">
    <property type="entry name" value="SOCS_box"/>
    <property type="match status" value="1"/>
</dbReference>
<dbReference type="InterPro" id="IPR002110">
    <property type="entry name" value="Ankyrin_rpt"/>
</dbReference>
<dbReference type="CDD" id="cd03716">
    <property type="entry name" value="SOCS_ASB_like"/>
    <property type="match status" value="1"/>
</dbReference>
<evidence type="ECO:0000256" key="4">
    <source>
        <dbReference type="PROSITE-ProRule" id="PRU00023"/>
    </source>
</evidence>
<evidence type="ECO:0000259" key="6">
    <source>
        <dbReference type="PROSITE" id="PS50225"/>
    </source>
</evidence>
<feature type="domain" description="SOCS box" evidence="6">
    <location>
        <begin position="311"/>
        <end position="351"/>
    </location>
</feature>
<dbReference type="RefSeq" id="XP_014668587.1">
    <property type="nucleotide sequence ID" value="XM_014813101.1"/>
</dbReference>
<keyword evidence="3 4" id="KW-0040">ANK repeat</keyword>
<dbReference type="PROSITE" id="PS50297">
    <property type="entry name" value="ANK_REP_REGION"/>
    <property type="match status" value="2"/>
</dbReference>
<feature type="repeat" description="ANK" evidence="4">
    <location>
        <begin position="104"/>
        <end position="136"/>
    </location>
</feature>
<dbReference type="GeneID" id="106809866"/>
<feature type="repeat" description="ANK" evidence="4">
    <location>
        <begin position="173"/>
        <end position="202"/>
    </location>
</feature>
<organism evidence="7 8">
    <name type="scientific">Priapulus caudatus</name>
    <name type="common">Priapulid worm</name>
    <dbReference type="NCBI Taxonomy" id="37621"/>
    <lineage>
        <taxon>Eukaryota</taxon>
        <taxon>Metazoa</taxon>
        <taxon>Ecdysozoa</taxon>
        <taxon>Scalidophora</taxon>
        <taxon>Priapulida</taxon>
        <taxon>Priapulimorpha</taxon>
        <taxon>Priapulimorphida</taxon>
        <taxon>Priapulidae</taxon>
        <taxon>Priapulus</taxon>
    </lineage>
</organism>
<evidence type="ECO:0000313" key="8">
    <source>
        <dbReference type="RefSeq" id="XP_014668587.1"/>
    </source>
</evidence>
<dbReference type="PANTHER" id="PTHR24136:SF15">
    <property type="entry name" value="ANK_REP_REGION DOMAIN-CONTAINING PROTEIN"/>
    <property type="match status" value="1"/>
</dbReference>
<dbReference type="InterPro" id="IPR051573">
    <property type="entry name" value="Ankyrin-SOCS_box_domain"/>
</dbReference>
<keyword evidence="2" id="KW-0677">Repeat</keyword>
<feature type="region of interest" description="Disordered" evidence="5">
    <location>
        <begin position="34"/>
        <end position="53"/>
    </location>
</feature>
<proteinExistence type="inferred from homology"/>
<reference evidence="8" key="1">
    <citation type="submission" date="2025-08" db="UniProtKB">
        <authorList>
            <consortium name="RefSeq"/>
        </authorList>
    </citation>
    <scope>IDENTIFICATION</scope>
</reference>
<evidence type="ECO:0000313" key="7">
    <source>
        <dbReference type="Proteomes" id="UP000695022"/>
    </source>
</evidence>
<accession>A0ABM1E8R6</accession>
<dbReference type="SMART" id="SM00969">
    <property type="entry name" value="SOCS_box"/>
    <property type="match status" value="1"/>
</dbReference>
<evidence type="ECO:0000256" key="1">
    <source>
        <dbReference type="ARBA" id="ARBA00005949"/>
    </source>
</evidence>
<gene>
    <name evidence="8" type="primary">LOC106809866</name>
</gene>
<feature type="repeat" description="ANK" evidence="4">
    <location>
        <begin position="137"/>
        <end position="169"/>
    </location>
</feature>
<evidence type="ECO:0000256" key="5">
    <source>
        <dbReference type="SAM" id="MobiDB-lite"/>
    </source>
</evidence>
<dbReference type="PROSITE" id="PS50088">
    <property type="entry name" value="ANK_REPEAT"/>
    <property type="match status" value="3"/>
</dbReference>
<evidence type="ECO:0000256" key="3">
    <source>
        <dbReference type="ARBA" id="ARBA00023043"/>
    </source>
</evidence>
<protein>
    <submittedName>
        <fullName evidence="8">Ankyrin repeat and SOCS box protein 1-like</fullName>
    </submittedName>
</protein>
<dbReference type="InterPro" id="IPR036036">
    <property type="entry name" value="SOCS_box-like_dom_sf"/>
</dbReference>
<name>A0ABM1E8R6_PRICU</name>
<keyword evidence="7" id="KW-1185">Reference proteome</keyword>
<evidence type="ECO:0000256" key="2">
    <source>
        <dbReference type="ARBA" id="ARBA00022737"/>
    </source>
</evidence>
<dbReference type="Gene3D" id="1.10.750.20">
    <property type="entry name" value="SOCS box"/>
    <property type="match status" value="1"/>
</dbReference>
<dbReference type="Pfam" id="PF12796">
    <property type="entry name" value="Ank_2"/>
    <property type="match status" value="2"/>
</dbReference>
<dbReference type="PROSITE" id="PS50225">
    <property type="entry name" value="SOCS"/>
    <property type="match status" value="1"/>
</dbReference>
<dbReference type="SMART" id="SM00248">
    <property type="entry name" value="ANK"/>
    <property type="match status" value="5"/>
</dbReference>
<comment type="similarity">
    <text evidence="1">Belongs to the ankyrin SOCS box (ASB) family.</text>
</comment>
<dbReference type="SUPFAM" id="SSF48403">
    <property type="entry name" value="Ankyrin repeat"/>
    <property type="match status" value="1"/>
</dbReference>
<dbReference type="InterPro" id="IPR036770">
    <property type="entry name" value="Ankyrin_rpt-contain_sf"/>
</dbReference>
<dbReference type="Gene3D" id="1.25.40.20">
    <property type="entry name" value="Ankyrin repeat-containing domain"/>
    <property type="match status" value="1"/>
</dbReference>
<dbReference type="InterPro" id="IPR001496">
    <property type="entry name" value="SOCS_box"/>
</dbReference>
<dbReference type="Proteomes" id="UP000695022">
    <property type="component" value="Unplaced"/>
</dbReference>
<dbReference type="SUPFAM" id="SSF158235">
    <property type="entry name" value="SOCS box-like"/>
    <property type="match status" value="1"/>
</dbReference>
<dbReference type="PANTHER" id="PTHR24136">
    <property type="entry name" value="SOWAH (DROSOPHILA) HOMOLOG"/>
    <property type="match status" value="1"/>
</dbReference>
<sequence length="351" mass="39018">MRRRRRCLPALPTAYPAELASSAPLRILQHCHTWTDPPGHGERMNTEDEDSPQAWEWTGPIHDRDPVLHQAAYLGDLNKIKEVLAVGGSTDSEELGTIDAKNRLGCTPLRLAATGGHSPCVKYLIDCGADVNLSDVKAQTPLYVAIKTKHLNCAKILLAAGANPNGDERCLCTPLYIASMDGFVEGVRELVRYGADLDTSQIRVGSFISTPLYITIAYQHLDCFKTLLQAGADPDYGCDPVIAKKRHLPNCQSLFHYVVRKSSCKWQFAALLREFGANMWLTDDKGKMAFELNDIAPSECKQYIQEVIGCPLALTHLCRVRLRHHLGRSKLVLVPQLPLPQKMIAFLEHNE</sequence>